<proteinExistence type="predicted"/>
<feature type="region of interest" description="Disordered" evidence="1">
    <location>
        <begin position="112"/>
        <end position="133"/>
    </location>
</feature>
<reference evidence="3" key="1">
    <citation type="submission" date="2017-12" db="EMBL/GenBank/DDBJ databases">
        <authorList>
            <consortium name="DOE Joint Genome Institute"/>
            <person name="Mondo S.J."/>
            <person name="Kjaerbolling I."/>
            <person name="Vesth T.C."/>
            <person name="Frisvad J.C."/>
            <person name="Nybo J.L."/>
            <person name="Theobald S."/>
            <person name="Kuo A."/>
            <person name="Bowyer P."/>
            <person name="Matsuda Y."/>
            <person name="Lyhne E.K."/>
            <person name="Kogle M.E."/>
            <person name="Clum A."/>
            <person name="Lipzen A."/>
            <person name="Salamov A."/>
            <person name="Ngan C.Y."/>
            <person name="Daum C."/>
            <person name="Chiniquy J."/>
            <person name="Barry K."/>
            <person name="LaButti K."/>
            <person name="Haridas S."/>
            <person name="Simmons B.A."/>
            <person name="Magnuson J.K."/>
            <person name="Mortensen U.H."/>
            <person name="Larsen T.O."/>
            <person name="Grigoriev I.V."/>
            <person name="Baker S.E."/>
            <person name="Andersen M.R."/>
            <person name="Nordberg H.P."/>
            <person name="Cantor M.N."/>
            <person name="Hua S.X."/>
        </authorList>
    </citation>
    <scope>NUCLEOTIDE SEQUENCE [LARGE SCALE GENOMIC DNA]</scope>
    <source>
        <strain evidence="3">IBT 19404</strain>
    </source>
</reference>
<sequence>MLDTSAKPYEINANFQFKTGTCLLYAENITISSSVKIPGKNLGIFGHSLSVTENVEIDVSGKSGSAGSQGVGKNGEDGKDGADAGTVWLFVQDIDDNATKKLTIKAFGGDGGRGGVATGPGNKGGNGGNGGKGGNIEFLYGSKDRSAVRTMRHLLGQPWPQMSLNLEKDMTGTGIPDRVRASNRPTVSMYNQISQQLSLLFGSLGDLGDSNAETREVHQKLADNLKSINAPKTVSSTNIQALKDVQRKLDENKIYEAVQDLQAILVSLEPASDSMLSPSIEDIKNCLDGAIDRTQRDATAICRNMLLNKADNSFFTNTAEERQNAFGLYQRLIARLAFLAQLQADNEPPTLISAYQRLESHWKVTISPIIQLQSIHSQAKSRFNRLLLGQDMFGHRSDWAPRLSFNFYEEEVERELEALKEQDEFLKTYLKDLQEGRATTKKASEGIKSMTSDKQAAEAQIKLVTGSSGPLVMNATKIATFTPSMEQQRKDIKKRLTQVKVHTTLDPKIILDALATVVPITPSFEYLIKLANSGYDTYKATTRTTDFKGESVNLDYVVDRIATCVDDPSCVKVLSSVAKIKDMLEQFKNLIDKDNRQELTTALDKYMETILARNSAVLEYNSAVQILVEALSDQQYCQDQIESFVFSTDASFGL</sequence>
<protein>
    <submittedName>
        <fullName evidence="2">Uncharacterized protein</fullName>
    </submittedName>
</protein>
<keyword evidence="3" id="KW-1185">Reference proteome</keyword>
<dbReference type="AlphaFoldDB" id="A0A2J5HZ82"/>
<evidence type="ECO:0000313" key="3">
    <source>
        <dbReference type="Proteomes" id="UP000235023"/>
    </source>
</evidence>
<dbReference type="EMBL" id="KZ559525">
    <property type="protein sequence ID" value="PLN82658.1"/>
    <property type="molecule type" value="Genomic_DNA"/>
</dbReference>
<organism evidence="2 3">
    <name type="scientific">Aspergillus taichungensis</name>
    <dbReference type="NCBI Taxonomy" id="482145"/>
    <lineage>
        <taxon>Eukaryota</taxon>
        <taxon>Fungi</taxon>
        <taxon>Dikarya</taxon>
        <taxon>Ascomycota</taxon>
        <taxon>Pezizomycotina</taxon>
        <taxon>Eurotiomycetes</taxon>
        <taxon>Eurotiomycetidae</taxon>
        <taxon>Eurotiales</taxon>
        <taxon>Aspergillaceae</taxon>
        <taxon>Aspergillus</taxon>
        <taxon>Aspergillus subgen. Circumdati</taxon>
    </lineage>
</organism>
<accession>A0A2J5HZ82</accession>
<dbReference type="Proteomes" id="UP000235023">
    <property type="component" value="Unassembled WGS sequence"/>
</dbReference>
<dbReference type="OrthoDB" id="10016792at2759"/>
<evidence type="ECO:0000256" key="1">
    <source>
        <dbReference type="SAM" id="MobiDB-lite"/>
    </source>
</evidence>
<name>A0A2J5HZ82_9EURO</name>
<evidence type="ECO:0000313" key="2">
    <source>
        <dbReference type="EMBL" id="PLN82658.1"/>
    </source>
</evidence>
<gene>
    <name evidence="2" type="ORF">BDW42DRAFT_192862</name>
</gene>